<sequence>MTNKGNSVIITYKAKRKEFVRVKLNEMVRDVL</sequence>
<evidence type="ECO:0000313" key="1">
    <source>
        <dbReference type="EMBL" id="DAE00157.1"/>
    </source>
</evidence>
<dbReference type="EMBL" id="BK015299">
    <property type="protein sequence ID" value="DAE00157.1"/>
    <property type="molecule type" value="Genomic_DNA"/>
</dbReference>
<organism evidence="1">
    <name type="scientific">Siphoviridae sp. ctTBR23</name>
    <dbReference type="NCBI Taxonomy" id="2825515"/>
    <lineage>
        <taxon>Viruses</taxon>
        <taxon>Duplodnaviria</taxon>
        <taxon>Heunggongvirae</taxon>
        <taxon>Uroviricota</taxon>
        <taxon>Caudoviricetes</taxon>
    </lineage>
</organism>
<protein>
    <submittedName>
        <fullName evidence="1">Uncharacterized protein</fullName>
    </submittedName>
</protein>
<name>A0A8S5P0G6_9CAUD</name>
<accession>A0A8S5P0G6</accession>
<proteinExistence type="predicted"/>
<reference evidence="1" key="1">
    <citation type="journal article" date="2021" name="Proc. Natl. Acad. Sci. U.S.A.">
        <title>A Catalog of Tens of Thousands of Viruses from Human Metagenomes Reveals Hidden Associations with Chronic Diseases.</title>
        <authorList>
            <person name="Tisza M.J."/>
            <person name="Buck C.B."/>
        </authorList>
    </citation>
    <scope>NUCLEOTIDE SEQUENCE</scope>
    <source>
        <strain evidence="1">CtTBR23</strain>
    </source>
</reference>